<organism evidence="1 2">
    <name type="scientific">Jiangella anatolica</name>
    <dbReference type="NCBI Taxonomy" id="2670374"/>
    <lineage>
        <taxon>Bacteria</taxon>
        <taxon>Bacillati</taxon>
        <taxon>Actinomycetota</taxon>
        <taxon>Actinomycetes</taxon>
        <taxon>Jiangellales</taxon>
        <taxon>Jiangellaceae</taxon>
        <taxon>Jiangella</taxon>
    </lineage>
</organism>
<dbReference type="Proteomes" id="UP000248764">
    <property type="component" value="Unassembled WGS sequence"/>
</dbReference>
<name>A0A2W2CSP3_9ACTN</name>
<proteinExistence type="predicted"/>
<accession>A0A2W2CSP3</accession>
<keyword evidence="2" id="KW-1185">Reference proteome</keyword>
<evidence type="ECO:0000313" key="2">
    <source>
        <dbReference type="Proteomes" id="UP000248764"/>
    </source>
</evidence>
<dbReference type="EMBL" id="POTW01000027">
    <property type="protein sequence ID" value="PZF83223.1"/>
    <property type="molecule type" value="Genomic_DNA"/>
</dbReference>
<reference evidence="1 2" key="1">
    <citation type="submission" date="2018-01" db="EMBL/GenBank/DDBJ databases">
        <title>Draft genome sequence of Jiangella sp. GTF31.</title>
        <authorList>
            <person name="Sahin N."/>
            <person name="Ay H."/>
            <person name="Saygin H."/>
        </authorList>
    </citation>
    <scope>NUCLEOTIDE SEQUENCE [LARGE SCALE GENOMIC DNA]</scope>
    <source>
        <strain evidence="1 2">GTF31</strain>
    </source>
</reference>
<sequence length="241" mass="27413">MDFTKNELRTARAAAASLSRTYGIHPDDIQQEMLTWMLTHEPKVLEFRAGKPGLYTTLVRLGVKYCRKEWRAAGAPHGDEKVQYRWSRKALMAALPQAVVNYHPNPAEESLASIADVRAALGSLPENQHEAILQAADRGFDFDVLGAIWMSEDYSSIGTDAARSRVNYYLDKMRRFLNGQTPFEGEVTTDEDAKAFYGQQLKGLEEYTGRRPSAKEIETAIHNDWHGEERYDYHNARWDVA</sequence>
<gene>
    <name evidence="1" type="ORF">C1I92_13175</name>
</gene>
<comment type="caution">
    <text evidence="1">The sequence shown here is derived from an EMBL/GenBank/DDBJ whole genome shotgun (WGS) entry which is preliminary data.</text>
</comment>
<dbReference type="AlphaFoldDB" id="A0A2W2CSP3"/>
<protein>
    <submittedName>
        <fullName evidence="1">Uncharacterized protein</fullName>
    </submittedName>
</protein>
<dbReference type="RefSeq" id="WP_111255121.1">
    <property type="nucleotide sequence ID" value="NZ_POTW01000027.1"/>
</dbReference>
<evidence type="ECO:0000313" key="1">
    <source>
        <dbReference type="EMBL" id="PZF83223.1"/>
    </source>
</evidence>